<keyword evidence="1" id="KW-1133">Transmembrane helix</keyword>
<feature type="transmembrane region" description="Helical" evidence="1">
    <location>
        <begin position="6"/>
        <end position="29"/>
    </location>
</feature>
<keyword evidence="1" id="KW-0472">Membrane</keyword>
<reference evidence="2" key="1">
    <citation type="submission" date="2020-09" db="EMBL/GenBank/DDBJ databases">
        <title>Genome-Enabled Discovery of Anthraquinone Biosynthesis in Senna tora.</title>
        <authorList>
            <person name="Kang S.-H."/>
            <person name="Pandey R.P."/>
            <person name="Lee C.-M."/>
            <person name="Sim J.-S."/>
            <person name="Jeong J.-T."/>
            <person name="Choi B.-S."/>
            <person name="Jung M."/>
            <person name="Ginzburg D."/>
            <person name="Zhao K."/>
            <person name="Won S.Y."/>
            <person name="Oh T.-J."/>
            <person name="Yu Y."/>
            <person name="Kim N.-H."/>
            <person name="Lee O.R."/>
            <person name="Lee T.-H."/>
            <person name="Bashyal P."/>
            <person name="Kim T.-S."/>
            <person name="Lee W.-H."/>
            <person name="Kawkins C."/>
            <person name="Kim C.-K."/>
            <person name="Kim J.S."/>
            <person name="Ahn B.O."/>
            <person name="Rhee S.Y."/>
            <person name="Sohng J.K."/>
        </authorList>
    </citation>
    <scope>NUCLEOTIDE SEQUENCE</scope>
    <source>
        <tissue evidence="2">Leaf</tissue>
    </source>
</reference>
<protein>
    <submittedName>
        <fullName evidence="2">Uncharacterized protein</fullName>
    </submittedName>
</protein>
<dbReference type="EMBL" id="JAAIUW010000009">
    <property type="protein sequence ID" value="KAF7815796.1"/>
    <property type="molecule type" value="Genomic_DNA"/>
</dbReference>
<dbReference type="Proteomes" id="UP000634136">
    <property type="component" value="Unassembled WGS sequence"/>
</dbReference>
<evidence type="ECO:0000313" key="3">
    <source>
        <dbReference type="Proteomes" id="UP000634136"/>
    </source>
</evidence>
<accession>A0A834WE08</accession>
<dbReference type="AlphaFoldDB" id="A0A834WE08"/>
<name>A0A834WE08_9FABA</name>
<sequence length="74" mass="8409">MQNAMAPAWVVVSAAFTWFELQLISSGLLMRQRARESKPEWKIYEDLKFGGSFCRRWHSSPLAAAVGDEDRSCS</sequence>
<organism evidence="2 3">
    <name type="scientific">Senna tora</name>
    <dbReference type="NCBI Taxonomy" id="362788"/>
    <lineage>
        <taxon>Eukaryota</taxon>
        <taxon>Viridiplantae</taxon>
        <taxon>Streptophyta</taxon>
        <taxon>Embryophyta</taxon>
        <taxon>Tracheophyta</taxon>
        <taxon>Spermatophyta</taxon>
        <taxon>Magnoliopsida</taxon>
        <taxon>eudicotyledons</taxon>
        <taxon>Gunneridae</taxon>
        <taxon>Pentapetalae</taxon>
        <taxon>rosids</taxon>
        <taxon>fabids</taxon>
        <taxon>Fabales</taxon>
        <taxon>Fabaceae</taxon>
        <taxon>Caesalpinioideae</taxon>
        <taxon>Cassia clade</taxon>
        <taxon>Senna</taxon>
    </lineage>
</organism>
<proteinExistence type="predicted"/>
<keyword evidence="1" id="KW-0812">Transmembrane</keyword>
<comment type="caution">
    <text evidence="2">The sequence shown here is derived from an EMBL/GenBank/DDBJ whole genome shotgun (WGS) entry which is preliminary data.</text>
</comment>
<evidence type="ECO:0000313" key="2">
    <source>
        <dbReference type="EMBL" id="KAF7815796.1"/>
    </source>
</evidence>
<gene>
    <name evidence="2" type="ORF">G2W53_029765</name>
</gene>
<keyword evidence="3" id="KW-1185">Reference proteome</keyword>
<evidence type="ECO:0000256" key="1">
    <source>
        <dbReference type="SAM" id="Phobius"/>
    </source>
</evidence>